<evidence type="ECO:0000313" key="2">
    <source>
        <dbReference type="EMBL" id="ENV18814.1"/>
    </source>
</evidence>
<keyword evidence="1" id="KW-0472">Membrane</keyword>
<gene>
    <name evidence="2" type="ORF">F964_00614</name>
</gene>
<comment type="caution">
    <text evidence="2">The sequence shown here is derived from an EMBL/GenBank/DDBJ whole genome shotgun (WGS) entry which is preliminary data.</text>
</comment>
<keyword evidence="1" id="KW-0812">Transmembrane</keyword>
<dbReference type="Proteomes" id="UP000013148">
    <property type="component" value="Unassembled WGS sequence"/>
</dbReference>
<evidence type="ECO:0000313" key="3">
    <source>
        <dbReference type="Proteomes" id="UP000013148"/>
    </source>
</evidence>
<protein>
    <submittedName>
        <fullName evidence="2">Uncharacterized protein</fullName>
    </submittedName>
</protein>
<dbReference type="HOGENOM" id="CLU_3264246_0_0_6"/>
<name>N8YBV3_ACIGI</name>
<dbReference type="EMBL" id="APPJ01000004">
    <property type="protein sequence ID" value="ENV18814.1"/>
    <property type="molecule type" value="Genomic_DNA"/>
</dbReference>
<keyword evidence="1" id="KW-1133">Transmembrane helix</keyword>
<organism evidence="2 3">
    <name type="scientific">Acinetobacter guillouiae NIPH 991</name>
    <dbReference type="NCBI Taxonomy" id="1217656"/>
    <lineage>
        <taxon>Bacteria</taxon>
        <taxon>Pseudomonadati</taxon>
        <taxon>Pseudomonadota</taxon>
        <taxon>Gammaproteobacteria</taxon>
        <taxon>Moraxellales</taxon>
        <taxon>Moraxellaceae</taxon>
        <taxon>Acinetobacter</taxon>
    </lineage>
</organism>
<evidence type="ECO:0000256" key="1">
    <source>
        <dbReference type="SAM" id="Phobius"/>
    </source>
</evidence>
<accession>N8YBV3</accession>
<reference evidence="2 3" key="1">
    <citation type="submission" date="2013-02" db="EMBL/GenBank/DDBJ databases">
        <title>The Genome Sequence of Acinetobacter guillouiae NIPH 991.</title>
        <authorList>
            <consortium name="The Broad Institute Genome Sequencing Platform"/>
            <consortium name="The Broad Institute Genome Sequencing Center for Infectious Disease"/>
            <person name="Cerqueira G."/>
            <person name="Feldgarden M."/>
            <person name="Courvalin P."/>
            <person name="Perichon B."/>
            <person name="Grillot-Courvalin C."/>
            <person name="Clermont D."/>
            <person name="Rocha E."/>
            <person name="Yoon E.-J."/>
            <person name="Nemec A."/>
            <person name="Walker B."/>
            <person name="Young S.K."/>
            <person name="Zeng Q."/>
            <person name="Gargeya S."/>
            <person name="Fitzgerald M."/>
            <person name="Haas B."/>
            <person name="Abouelleil A."/>
            <person name="Alvarado L."/>
            <person name="Arachchi H.M."/>
            <person name="Berlin A.M."/>
            <person name="Chapman S.B."/>
            <person name="Dewar J."/>
            <person name="Goldberg J."/>
            <person name="Griggs A."/>
            <person name="Gujja S."/>
            <person name="Hansen M."/>
            <person name="Howarth C."/>
            <person name="Imamovic A."/>
            <person name="Larimer J."/>
            <person name="McCowan C."/>
            <person name="Murphy C."/>
            <person name="Neiman D."/>
            <person name="Pearson M."/>
            <person name="Priest M."/>
            <person name="Roberts A."/>
            <person name="Saif S."/>
            <person name="Shea T."/>
            <person name="Sisk P."/>
            <person name="Sykes S."/>
            <person name="Wortman J."/>
            <person name="Nusbaum C."/>
            <person name="Birren B."/>
        </authorList>
    </citation>
    <scope>NUCLEOTIDE SEQUENCE [LARGE SCALE GENOMIC DNA]</scope>
    <source>
        <strain evidence="2 3">NIPH 991</strain>
    </source>
</reference>
<dbReference type="AlphaFoldDB" id="N8YBV3"/>
<keyword evidence="3" id="KW-1185">Reference proteome</keyword>
<feature type="transmembrane region" description="Helical" evidence="1">
    <location>
        <begin position="21"/>
        <end position="40"/>
    </location>
</feature>
<sequence length="41" mass="4677">MESETGAVTLKVSILIKEQQLLLFFIRLIGLISYNSFFILS</sequence>
<proteinExistence type="predicted"/>